<organism evidence="2 3">
    <name type="scientific">Cystoisospora suis</name>
    <dbReference type="NCBI Taxonomy" id="483139"/>
    <lineage>
        <taxon>Eukaryota</taxon>
        <taxon>Sar</taxon>
        <taxon>Alveolata</taxon>
        <taxon>Apicomplexa</taxon>
        <taxon>Conoidasida</taxon>
        <taxon>Coccidia</taxon>
        <taxon>Eucoccidiorida</taxon>
        <taxon>Eimeriorina</taxon>
        <taxon>Sarcocystidae</taxon>
        <taxon>Cystoisospora</taxon>
    </lineage>
</organism>
<dbReference type="GeneID" id="94423551"/>
<feature type="compositionally biased region" description="Basic and acidic residues" evidence="1">
    <location>
        <begin position="288"/>
        <end position="309"/>
    </location>
</feature>
<feature type="compositionally biased region" description="Basic and acidic residues" evidence="1">
    <location>
        <begin position="3481"/>
        <end position="3492"/>
    </location>
</feature>
<feature type="region of interest" description="Disordered" evidence="1">
    <location>
        <begin position="931"/>
        <end position="1020"/>
    </location>
</feature>
<feature type="region of interest" description="Disordered" evidence="1">
    <location>
        <begin position="145"/>
        <end position="168"/>
    </location>
</feature>
<feature type="compositionally biased region" description="Basic and acidic residues" evidence="1">
    <location>
        <begin position="3659"/>
        <end position="3668"/>
    </location>
</feature>
<feature type="region of interest" description="Disordered" evidence="1">
    <location>
        <begin position="733"/>
        <end position="916"/>
    </location>
</feature>
<feature type="compositionally biased region" description="Low complexity" evidence="1">
    <location>
        <begin position="1891"/>
        <end position="1920"/>
    </location>
</feature>
<feature type="compositionally biased region" description="Polar residues" evidence="1">
    <location>
        <begin position="776"/>
        <end position="793"/>
    </location>
</feature>
<feature type="compositionally biased region" description="Polar residues" evidence="1">
    <location>
        <begin position="1723"/>
        <end position="1734"/>
    </location>
</feature>
<feature type="compositionally biased region" description="Polar residues" evidence="1">
    <location>
        <begin position="459"/>
        <end position="498"/>
    </location>
</feature>
<feature type="compositionally biased region" description="Polar residues" evidence="1">
    <location>
        <begin position="678"/>
        <end position="692"/>
    </location>
</feature>
<feature type="compositionally biased region" description="Basic and acidic residues" evidence="1">
    <location>
        <begin position="3346"/>
        <end position="3374"/>
    </location>
</feature>
<feature type="compositionally biased region" description="Basic and acidic residues" evidence="1">
    <location>
        <begin position="1098"/>
        <end position="1119"/>
    </location>
</feature>
<feature type="compositionally biased region" description="Basic and acidic residues" evidence="1">
    <location>
        <begin position="1811"/>
        <end position="1820"/>
    </location>
</feature>
<feature type="compositionally biased region" description="Low complexity" evidence="1">
    <location>
        <begin position="877"/>
        <end position="901"/>
    </location>
</feature>
<dbReference type="VEuPathDB" id="ToxoDB:CSUI_000106"/>
<feature type="compositionally biased region" description="Low complexity" evidence="1">
    <location>
        <begin position="615"/>
        <end position="630"/>
    </location>
</feature>
<feature type="region of interest" description="Disordered" evidence="1">
    <location>
        <begin position="1432"/>
        <end position="1461"/>
    </location>
</feature>
<accession>A0A2C6LF91</accession>
<sequence>MSSLFERVCKIVPVAETMDEKNERRTSQIKGGGENCLFPLSSSSCRLMNIGRETSVSSDERVKAGGTKKEETPCEVLSPEPLDALNYRRSSSCSPHGEISSLSGSAFSTEDISFEGGSLEKKDACQHEDTRTDSRLLIHDASVRASPSPWTSSSLVGGGGEDLKSSLSSSMSPHAFSSYLASLERSPSRKALQESIHRRCDEVENFLRQIRSAAPSSLCSSPPCPLEGALSEADVDSVPVEAVRADQVPLVSSRLPLLCRAKSKKESEKEIEGESSLCQPRRNSGVSTDHEEGSNISQDRCDGHFDSAMKYESPSPSAPCFHASSECVSPSRRRVSSCEKEERQRRPLSNRKGVSQGSNSYGGVCSTTSEMHGNRHPLSSSPSLRTLDNKVQIGSRRMRREESHMNPRLVAKTRFGSSTNSRRRCGGETSRSIPVVSSSPSTNRYCPTSEASSSPSSVLVGTSPHTVFSPNNEGSSTSLLSNGLPSLSRSGTYNDTLASTSSPSSFPRLQSSDHAPKSGVRAHAGDDNVMDCQVLRGRSPPPPSRPLPLQTSGIKTRSHYSSKKNLKRTTSKGCPGGEGRSETVRKRNTSVPPAKGSGEGLRRVLTGSSASPRPLSVQRSLLHSSSSSSTLRGENLLHLVSVTNQEREEDVSSLRVVSHHVGDGGRRLTLSRKGRRSLSVSAGEKSSSSFVHPTTAVARSVSTSCDDHPRHSGVVSRPVSFSSASSSSLLLRSSSSSLTNHDEGSFSSPRDLRPKSFLSPRVMPRPRTARKHQPAIPTTHNRAYQQRKCSPQASRHLGRSPSSSSMQSSTRKQSPRAMTTKRPETMMWKPLQTGSRFIDSKFSGIGGRRHKESAEVPSSPERSQQSHHEKQRRHPKTSLQKSTSRSLLSSAACSSSSTTSSFQRPPGKNPLSSSLSSISFSSASFLQREVSLSASSSSTSKRKGETPSKVLRGRRRPGEPKAVSSVSSLSSSASRSNLQSHSNHEPKNTQLAGGGHSKHHPLLHLRDNLPPSSTFDQSSTTATASLSAITPSKRTAFSSFSSATAPRREGGNTAVMTSSSLSTVRGGVHSANANIVSSSSSCQQDTSPPHLEVTQPKVQEENRDLRCFRQDSEKDRKETTTFLSGIRTYRSEDGRAVDSDDRIRSSSVSNRCYRHRTYSSSSSSSVPPQSPSRSCSPSFTRFLNSSEKLDRMQKMKEKLSETSSSPAFSFVSRIRRDLLMNAFHQESSSLSKSPSDILTMFKIMSRVVHSNQDTPPSFTSPSSSSCDSSSSCSLKSLDASVAPSTPPSEAFLKTSLFSSSSSSCFARNLEAVLDRPSPQSSFSSRTFLGDECPSSLWSSSDDNHIPHSSSSAGTNPSPLSGELNGSLIASDSSSSPCSSSCFALCSSRREMPSHFSPSSSSEIVARLEKDASYLSLSRSSRFPSSKDSLSFFTKTRREDSSPDSSSVSPSVSSSCCSSPSLTCSVLDPSKYREKSLYFSTVPICASSPPSSSKDFGTSSNSFSGSDNEESSCKVQPSDAEAGDDASGKGRREEGSSLHSAAGEKKEEDVEKVNTTENSGEGERREGSISKPPNEAKERKTGEGVTASEGDSSSGVTHVKDSEKAPLLPSSTVDEEGHGKGGDENVPSSESLSRAGSSSFFSFLKSGVMLPRLRLGSLLEATDQGTPVPHLDESLHSISSSSSSVSSSSLSSSSLGGGEIRKNLHEEEALENRTVTGTDERVSQGETAKLSSPQAVFQEESSHSSSFESDKNAASLSTEDGRTSVFASSSTESGGNEVVKSRGEESIPSPGDIERGDDKDRGLSSGSLLHVPTEETTRGGDDQIDPGISESLSSCLPVSSVDAGKEVPKGLEASSRSPPSPSSSPRRLSPRNPSGISHVSSAVRTKVSMAKKTSASPPASRRPSSSTAAVSSSDVKSSAGVAGKGGGGGGKEVKKIEESVEEGSPTTTVAPSSSVAGKTHYVGKKSPTLHPTPKPATRTTGTTQADGVSRKGLEKALLFKKEVAGDRKKIGNGIGGESTEKKEGIDIPRVTISRSPSLEQKGVLSISAKAKSSLRRGSASSVASSSASQRSTQSVRGPGGLSGKGRTRTSSVASTPSSPSSSSGGGATSPQTLQSPSFSVEVREVEEQGGGGGAGAGKAKGVTKRPLTGMVKKTATLTGGEVHKKAPFSPRGKSAGTAGATLSNSIQVSSGGSEGGVSTSSNASGSPRTPAPTPSTTTSSVKPPSALRAAKKASKPPSVGQQQQQQPLSSSSSSGRLSRTRTRSFSPSPSFSPSSSSPPASPALSSSTGRMTSAGGGLTVKTVGGAAAKRRVTLAIPSPSCPATASPPASPPSTVAHASSAASLGGPGSSKVTGGGILRRKTAFATPEVSSVSASPQSKPRLATSVGTPKSLPSLDDVPAERRKTTTSVPASRSLLPASSQIRGSGEEGPSPTTTATVSSSVSSSAHPNRLTALSQQRRKTTAGLLSLRGTAAASTTLAHASSDVTVAKAGGGLLARGRGKSVVVTGSTPSTSASSTATTTMTKARRPTRVLATPGVGPGVKAVKKEDGKEEEEEAVSPEEAGGKGTTRTRTSVEIVRDIKCMIRNRLEQERKDEKDAEEASSSKHYDVSDLPLPVRRGQPRVQIPAGPFPPIRDAPELEESSGLHLLQAALGRGGGVSAGGSPSCSTLPRQVGSFSGGGDRDNQVNVCGSFFSFESALYSLYMEMLLLIPLDMKNMRRWIHQSLGEVERERKELIDVYDYLRVLPGFYMDKRKNMNPLNFLKKFLNERKWKERWGKGWLGRDGRLLPVFPRERLLHAFFFAEGIEGGPDYECKMMEKEDKLMRRFIRLEALVKQREELKSRLLKEEKKLLGQVLFKKKRLLQLKYMVDCLIDAVKDYQKPKTYYSYYPSQSPFSSSCLPACRLSPLKGTSGHSSSSSSSSYYYTAESGAPNAVVFGRGQGGGGTDLFSSSAEKSLFSFSKVSPLFDFQPKVEKVIPVEDDVFGENPPESKKTFLSNVDSKETSGEWVSWGGRPRGETNNQMIRLWPSCGVSTARLESTGGAGESWEFLSSTTEEDAESLVYGRGRTTTLSMKSGDQRRDSVVSSISRATSKHSEKTGDSTSQGETVTFHYCPRRREYAISFATTTTEDTNDSTSYAPLSARALDSISQVYPPFAPTRLLRHMLGDLPRRFSGASASSRRSSVYHASGDRRISTFSNDGWIKANTKKESAGGAPALSRFDLTNDEHLNSSSFFCDMTSYFSSHEVISLKRELMPRLLPSVECIRHLFRTKQFAELNRLFVSLDGRSIPEIWLAMDREEARLRMLSLPCRYAFYDCGQLLQGLPTSVLHPVEASLRNTTTTAPSSLPEGEHSPEFSRPKSREGSPRKEEDGHRDEASNISLGEDEAISIEEKSIDGEETKSSGVKSSKTVGEGRKVASKRKQSKEIKPKAKSHLGRSSEAGNTIPARSRSPSAYRVKKPGRTASVSPTGGSKTSSPNAELSSSDDKVDTAHPNETDVPAGQHDEGEQGQEEEGSASSFLCPPSASVSSSSINKQRRKTSPNLLKKPPVSARRTSTATAGSEDGDGIGAGLSAVKTRSNSSNKIVRAVKSTGPAAIKSTRASLVQHGATTAVKETGKALGSRGSSLTSMPLVRKTSVPEEAPKQKKRRQTELAVLSTSRQKSPTEKHDKNGQRGVSYSSPTTPSAGIPSSSRRATAIA</sequence>
<feature type="compositionally biased region" description="Polar residues" evidence="1">
    <location>
        <begin position="1076"/>
        <end position="1087"/>
    </location>
</feature>
<feature type="region of interest" description="Disordered" evidence="1">
    <location>
        <begin position="1485"/>
        <end position="1635"/>
    </location>
</feature>
<feature type="compositionally biased region" description="Basic and acidic residues" evidence="1">
    <location>
        <begin position="1698"/>
        <end position="1710"/>
    </location>
</feature>
<dbReference type="Proteomes" id="UP000221165">
    <property type="component" value="Unassembled WGS sequence"/>
</dbReference>
<feature type="compositionally biased region" description="Basic and acidic residues" evidence="1">
    <location>
        <begin position="1525"/>
        <end position="1553"/>
    </location>
</feature>
<feature type="compositionally biased region" description="Low complexity" evidence="1">
    <location>
        <begin position="2316"/>
        <end position="2343"/>
    </location>
</feature>
<feature type="compositionally biased region" description="Polar residues" evidence="1">
    <location>
        <begin position="1487"/>
        <end position="1505"/>
    </location>
</feature>
<feature type="compositionally biased region" description="Polar residues" evidence="1">
    <location>
        <begin position="3461"/>
        <end position="3479"/>
    </location>
</feature>
<feature type="compositionally biased region" description="Low complexity" evidence="1">
    <location>
        <begin position="1828"/>
        <end position="1840"/>
    </location>
</feature>
<evidence type="ECO:0000313" key="2">
    <source>
        <dbReference type="EMBL" id="PHJ26039.1"/>
    </source>
</evidence>
<feature type="compositionally biased region" description="Polar residues" evidence="1">
    <location>
        <begin position="277"/>
        <end position="287"/>
    </location>
</feature>
<feature type="region of interest" description="Disordered" evidence="1">
    <location>
        <begin position="1076"/>
        <end position="1119"/>
    </location>
</feature>
<feature type="compositionally biased region" description="Low complexity" evidence="1">
    <location>
        <begin position="1941"/>
        <end position="1956"/>
    </location>
</feature>
<feature type="compositionally biased region" description="Basic residues" evidence="1">
    <location>
        <begin position="556"/>
        <end position="570"/>
    </location>
</feature>
<feature type="compositionally biased region" description="Low complexity" evidence="1">
    <location>
        <begin position="2500"/>
        <end position="2522"/>
    </location>
</feature>
<dbReference type="RefSeq" id="XP_067927685.1">
    <property type="nucleotide sequence ID" value="XM_068060340.1"/>
</dbReference>
<feature type="compositionally biased region" description="Low complexity" evidence="1">
    <location>
        <begin position="2195"/>
        <end position="2224"/>
    </location>
</feature>
<feature type="compositionally biased region" description="Gly residues" evidence="1">
    <location>
        <begin position="2344"/>
        <end position="2356"/>
    </location>
</feature>
<feature type="region of interest" description="Disordered" evidence="1">
    <location>
        <begin position="1662"/>
        <end position="2298"/>
    </location>
</feature>
<dbReference type="OrthoDB" id="10377049at2759"/>
<feature type="region of interest" description="Disordered" evidence="1">
    <location>
        <begin position="2587"/>
        <end position="2629"/>
    </location>
</feature>
<feature type="compositionally biased region" description="Low complexity" evidence="1">
    <location>
        <begin position="962"/>
        <end position="981"/>
    </location>
</feature>
<feature type="compositionally biased region" description="Basic and acidic residues" evidence="1">
    <location>
        <begin position="1987"/>
        <end position="2008"/>
    </location>
</feature>
<feature type="region of interest" description="Disordered" evidence="1">
    <location>
        <begin position="3611"/>
        <end position="3695"/>
    </location>
</feature>
<feature type="compositionally biased region" description="Polar residues" evidence="1">
    <location>
        <begin position="2405"/>
        <end position="2422"/>
    </location>
</feature>
<feature type="region of interest" description="Disordered" evidence="1">
    <location>
        <begin position="3067"/>
        <end position="3104"/>
    </location>
</feature>
<name>A0A2C6LF91_9APIC</name>
<gene>
    <name evidence="2" type="ORF">CSUI_000106</name>
</gene>
<protein>
    <submittedName>
        <fullName evidence="2">Proteophosphoglycan related protein</fullName>
    </submittedName>
</protein>
<dbReference type="EMBL" id="MIGC01000044">
    <property type="protein sequence ID" value="PHJ26039.1"/>
    <property type="molecule type" value="Genomic_DNA"/>
</dbReference>
<feature type="compositionally biased region" description="Polar residues" evidence="1">
    <location>
        <begin position="2367"/>
        <end position="2377"/>
    </location>
</feature>
<feature type="compositionally biased region" description="Low complexity" evidence="1">
    <location>
        <begin position="1035"/>
        <end position="1045"/>
    </location>
</feature>
<feature type="region of interest" description="Disordered" evidence="1">
    <location>
        <begin position="2316"/>
        <end position="2457"/>
    </location>
</feature>
<proteinExistence type="predicted"/>
<feature type="compositionally biased region" description="Basic and acidic residues" evidence="1">
    <location>
        <begin position="3387"/>
        <end position="3398"/>
    </location>
</feature>
<feature type="compositionally biased region" description="Basic and acidic residues" evidence="1">
    <location>
        <begin position="336"/>
        <end position="345"/>
    </location>
</feature>
<feature type="region of interest" description="Disordered" evidence="1">
    <location>
        <begin position="645"/>
        <end position="694"/>
    </location>
</feature>
<keyword evidence="3" id="KW-1185">Reference proteome</keyword>
<feature type="compositionally biased region" description="Polar residues" evidence="1">
    <location>
        <begin position="1764"/>
        <end position="1773"/>
    </location>
</feature>
<feature type="region of interest" description="Disordered" evidence="1">
    <location>
        <begin position="261"/>
        <end position="630"/>
    </location>
</feature>
<evidence type="ECO:0000256" key="1">
    <source>
        <dbReference type="SAM" id="MobiDB-lite"/>
    </source>
</evidence>
<feature type="compositionally biased region" description="Low complexity" evidence="1">
    <location>
        <begin position="2088"/>
        <end position="2101"/>
    </location>
</feature>
<feature type="compositionally biased region" description="Basic and acidic residues" evidence="1">
    <location>
        <begin position="58"/>
        <end position="72"/>
    </location>
</feature>
<feature type="compositionally biased region" description="Gly residues" evidence="1">
    <location>
        <begin position="2127"/>
        <end position="2137"/>
    </location>
</feature>
<feature type="compositionally biased region" description="Polar residues" evidence="1">
    <location>
        <begin position="1338"/>
        <end position="1358"/>
    </location>
</feature>
<feature type="compositionally biased region" description="Low complexity" evidence="1">
    <location>
        <begin position="2235"/>
        <end position="2286"/>
    </location>
</feature>
<comment type="caution">
    <text evidence="2">The sequence shown here is derived from an EMBL/GenBank/DDBJ whole genome shotgun (WGS) entry which is preliminary data.</text>
</comment>
<feature type="compositionally biased region" description="Low complexity" evidence="1">
    <location>
        <begin position="1159"/>
        <end position="1178"/>
    </location>
</feature>
<feature type="region of interest" description="Disordered" evidence="1">
    <location>
        <begin position="2500"/>
        <end position="2571"/>
    </location>
</feature>
<feature type="compositionally biased region" description="Polar residues" evidence="1">
    <location>
        <begin position="352"/>
        <end position="386"/>
    </location>
</feature>
<feature type="compositionally biased region" description="Low complexity" evidence="1">
    <location>
        <begin position="800"/>
        <end position="812"/>
    </location>
</feature>
<reference evidence="2 3" key="1">
    <citation type="journal article" date="2017" name="Int. J. Parasitol.">
        <title>The genome of the protozoan parasite Cystoisospora suis and a reverse vaccinology approach to identify vaccine candidates.</title>
        <authorList>
            <person name="Palmieri N."/>
            <person name="Shrestha A."/>
            <person name="Ruttkowski B."/>
            <person name="Beck T."/>
            <person name="Vogl C."/>
            <person name="Tomley F."/>
            <person name="Blake D.P."/>
            <person name="Joachim A."/>
        </authorList>
    </citation>
    <scope>NUCLEOTIDE SEQUENCE [LARGE SCALE GENOMIC DNA]</scope>
    <source>
        <strain evidence="2 3">Wien I</strain>
    </source>
</reference>
<feature type="compositionally biased region" description="Low complexity" evidence="1">
    <location>
        <begin position="2046"/>
        <end position="2075"/>
    </location>
</feature>
<evidence type="ECO:0000313" key="3">
    <source>
        <dbReference type="Proteomes" id="UP000221165"/>
    </source>
</evidence>
<feature type="compositionally biased region" description="Basic and acidic residues" evidence="1">
    <location>
        <begin position="1791"/>
        <end position="1801"/>
    </location>
</feature>
<feature type="region of interest" description="Disordered" evidence="1">
    <location>
        <begin position="1338"/>
        <end position="1377"/>
    </location>
</feature>
<feature type="compositionally biased region" description="Low complexity" evidence="1">
    <location>
        <begin position="2429"/>
        <end position="2445"/>
    </location>
</feature>
<feature type="region of interest" description="Disordered" evidence="1">
    <location>
        <begin position="701"/>
        <end position="720"/>
    </location>
</feature>
<feature type="compositionally biased region" description="Low complexity" evidence="1">
    <location>
        <begin position="1675"/>
        <end position="1693"/>
    </location>
</feature>
<feature type="region of interest" description="Disordered" evidence="1">
    <location>
        <begin position="55"/>
        <end position="75"/>
    </location>
</feature>
<feature type="region of interest" description="Disordered" evidence="1">
    <location>
        <begin position="1154"/>
        <end position="1179"/>
    </location>
</feature>
<feature type="compositionally biased region" description="Low complexity" evidence="1">
    <location>
        <begin position="1862"/>
        <end position="1873"/>
    </location>
</feature>
<feature type="compositionally biased region" description="Low complexity" evidence="1">
    <location>
        <begin position="3514"/>
        <end position="3528"/>
    </location>
</feature>
<feature type="compositionally biased region" description="Low complexity" evidence="1">
    <location>
        <begin position="499"/>
        <end position="512"/>
    </location>
</feature>
<feature type="compositionally biased region" description="Low complexity" evidence="1">
    <location>
        <begin position="1366"/>
        <end position="1377"/>
    </location>
</feature>
<feature type="compositionally biased region" description="Low complexity" evidence="1">
    <location>
        <begin position="1442"/>
        <end position="1460"/>
    </location>
</feature>
<feature type="region of interest" description="Disordered" evidence="1">
    <location>
        <begin position="3336"/>
        <end position="3581"/>
    </location>
</feature>
<feature type="compositionally biased region" description="Low complexity" evidence="1">
    <location>
        <begin position="3399"/>
        <end position="3408"/>
    </location>
</feature>
<feature type="compositionally biased region" description="Polar residues" evidence="1">
    <location>
        <begin position="3670"/>
        <end position="3695"/>
    </location>
</feature>
<feature type="compositionally biased region" description="Low complexity" evidence="1">
    <location>
        <begin position="430"/>
        <end position="441"/>
    </location>
</feature>
<feature type="compositionally biased region" description="Basic and acidic residues" evidence="1">
    <location>
        <begin position="740"/>
        <end position="754"/>
    </location>
</feature>
<feature type="compositionally biased region" description="Basic and acidic residues" evidence="1">
    <location>
        <begin position="1560"/>
        <end position="1581"/>
    </location>
</feature>
<feature type="region of interest" description="Disordered" evidence="1">
    <location>
        <begin position="1035"/>
        <end position="1054"/>
    </location>
</feature>